<dbReference type="RefSeq" id="WP_195129121.1">
    <property type="nucleotide sequence ID" value="NZ_JADLQX010000006.1"/>
</dbReference>
<dbReference type="HAMAP" id="MF_00020">
    <property type="entry name" value="Acetate_kinase"/>
    <property type="match status" value="1"/>
</dbReference>
<protein>
    <recommendedName>
        <fullName evidence="6">Acetate kinase</fullName>
        <ecNumber evidence="6">2.7.2.1</ecNumber>
    </recommendedName>
    <alternativeName>
        <fullName evidence="6">Acetokinase</fullName>
    </alternativeName>
</protein>
<dbReference type="InterPro" id="IPR004372">
    <property type="entry name" value="Ac/propionate_kinase"/>
</dbReference>
<feature type="site" description="Transition state stabilizer" evidence="6">
    <location>
        <position position="241"/>
    </location>
</feature>
<keyword evidence="6" id="KW-0460">Magnesium</keyword>
<comment type="caution">
    <text evidence="8">The sequence shown here is derived from an EMBL/GenBank/DDBJ whole genome shotgun (WGS) entry which is preliminary data.</text>
</comment>
<dbReference type="CDD" id="cd24010">
    <property type="entry name" value="ASKHA_NBD_AcK_PK"/>
    <property type="match status" value="1"/>
</dbReference>
<proteinExistence type="inferred from homology"/>
<dbReference type="Gene3D" id="3.30.420.40">
    <property type="match status" value="2"/>
</dbReference>
<evidence type="ECO:0000256" key="3">
    <source>
        <dbReference type="ARBA" id="ARBA00022741"/>
    </source>
</evidence>
<feature type="active site" description="Proton donor/acceptor" evidence="6">
    <location>
        <position position="148"/>
    </location>
</feature>
<feature type="binding site" evidence="6">
    <location>
        <position position="91"/>
    </location>
    <ligand>
        <name>substrate</name>
    </ligand>
</feature>
<reference evidence="8 9" key="1">
    <citation type="submission" date="2020-10" db="EMBL/GenBank/DDBJ databases">
        <title>Identification of Nocardia species via Next-generation sequencing and recognition of intraspecies genetic diversity.</title>
        <authorList>
            <person name="Li P."/>
            <person name="Li P."/>
            <person name="Lu B."/>
        </authorList>
    </citation>
    <scope>NUCLEOTIDE SEQUENCE [LARGE SCALE GENOMIC DNA]</scope>
    <source>
        <strain evidence="8 9">BJ06-0157</strain>
    </source>
</reference>
<keyword evidence="6" id="KW-0479">Metal-binding</keyword>
<keyword evidence="4 6" id="KW-0418">Kinase</keyword>
<keyword evidence="6" id="KW-0963">Cytoplasm</keyword>
<evidence type="ECO:0000256" key="7">
    <source>
        <dbReference type="RuleBase" id="RU003835"/>
    </source>
</evidence>
<dbReference type="EC" id="2.7.2.1" evidence="6"/>
<comment type="function">
    <text evidence="6">Catalyzes the formation of acetyl phosphate from acetate and ATP. Can also catalyze the reverse reaction.</text>
</comment>
<comment type="catalytic activity">
    <reaction evidence="6">
        <text>acetate + ATP = acetyl phosphate + ADP</text>
        <dbReference type="Rhea" id="RHEA:11352"/>
        <dbReference type="ChEBI" id="CHEBI:22191"/>
        <dbReference type="ChEBI" id="CHEBI:30089"/>
        <dbReference type="ChEBI" id="CHEBI:30616"/>
        <dbReference type="ChEBI" id="CHEBI:456216"/>
        <dbReference type="EC" id="2.7.2.1"/>
    </reaction>
</comment>
<comment type="cofactor">
    <cofactor evidence="6">
        <name>Mg(2+)</name>
        <dbReference type="ChEBI" id="CHEBI:18420"/>
    </cofactor>
    <cofactor evidence="6">
        <name>Mn(2+)</name>
        <dbReference type="ChEBI" id="CHEBI:29035"/>
    </cofactor>
    <text evidence="6">Mg(2+). Can also accept Mn(2+).</text>
</comment>
<dbReference type="PANTHER" id="PTHR21060:SF15">
    <property type="entry name" value="ACETATE KINASE-RELATED"/>
    <property type="match status" value="1"/>
</dbReference>
<evidence type="ECO:0000313" key="8">
    <source>
        <dbReference type="EMBL" id="MBF6297781.1"/>
    </source>
</evidence>
<keyword evidence="5 6" id="KW-0067">ATP-binding</keyword>
<feature type="binding site" evidence="6">
    <location>
        <begin position="208"/>
        <end position="212"/>
    </location>
    <ligand>
        <name>ATP</name>
        <dbReference type="ChEBI" id="CHEBI:30616"/>
    </ligand>
</feature>
<feature type="binding site" evidence="6">
    <location>
        <position position="384"/>
    </location>
    <ligand>
        <name>Mg(2+)</name>
        <dbReference type="ChEBI" id="CHEBI:18420"/>
    </ligand>
</feature>
<comment type="similarity">
    <text evidence="1 6 7">Belongs to the acetokinase family.</text>
</comment>
<evidence type="ECO:0000313" key="9">
    <source>
        <dbReference type="Proteomes" id="UP000702209"/>
    </source>
</evidence>
<dbReference type="Pfam" id="PF00871">
    <property type="entry name" value="Acetate_kinase"/>
    <property type="match status" value="1"/>
</dbReference>
<feature type="site" description="Transition state stabilizer" evidence="6">
    <location>
        <position position="180"/>
    </location>
</feature>
<feature type="binding site" evidence="6">
    <location>
        <begin position="282"/>
        <end position="284"/>
    </location>
    <ligand>
        <name>ATP</name>
        <dbReference type="ChEBI" id="CHEBI:30616"/>
    </ligand>
</feature>
<comment type="pathway">
    <text evidence="6">Metabolic intermediate biosynthesis; acetyl-CoA biosynthesis; acetyl-CoA from acetate: step 1/2.</text>
</comment>
<organism evidence="8 9">
    <name type="scientific">Nocardia amamiensis</name>
    <dbReference type="NCBI Taxonomy" id="404578"/>
    <lineage>
        <taxon>Bacteria</taxon>
        <taxon>Bacillati</taxon>
        <taxon>Actinomycetota</taxon>
        <taxon>Actinomycetes</taxon>
        <taxon>Mycobacteriales</taxon>
        <taxon>Nocardiaceae</taxon>
        <taxon>Nocardia</taxon>
    </lineage>
</organism>
<comment type="subcellular location">
    <subcellularLocation>
        <location evidence="6">Cytoplasm</location>
    </subcellularLocation>
</comment>
<dbReference type="PROSITE" id="PS01075">
    <property type="entry name" value="ACETATE_KINASE_1"/>
    <property type="match status" value="1"/>
</dbReference>
<dbReference type="NCBIfam" id="TIGR00016">
    <property type="entry name" value="ackA"/>
    <property type="match status" value="1"/>
</dbReference>
<keyword evidence="3 6" id="KW-0547">Nucleotide-binding</keyword>
<dbReference type="PIRSF" id="PIRSF000722">
    <property type="entry name" value="Acetate_prop_kin"/>
    <property type="match status" value="1"/>
</dbReference>
<dbReference type="Proteomes" id="UP000702209">
    <property type="component" value="Unassembled WGS sequence"/>
</dbReference>
<feature type="binding site" evidence="6">
    <location>
        <position position="10"/>
    </location>
    <ligand>
        <name>Mg(2+)</name>
        <dbReference type="ChEBI" id="CHEBI:18420"/>
    </ligand>
</feature>
<keyword evidence="9" id="KW-1185">Reference proteome</keyword>
<name>A0ABS0CME8_9NOCA</name>
<dbReference type="InterPro" id="IPR043129">
    <property type="entry name" value="ATPase_NBD"/>
</dbReference>
<dbReference type="InterPro" id="IPR023865">
    <property type="entry name" value="Aliphatic_acid_kinase_CS"/>
</dbReference>
<evidence type="ECO:0000256" key="1">
    <source>
        <dbReference type="ARBA" id="ARBA00008748"/>
    </source>
</evidence>
<dbReference type="EMBL" id="JADLQX010000006">
    <property type="protein sequence ID" value="MBF6297781.1"/>
    <property type="molecule type" value="Genomic_DNA"/>
</dbReference>
<dbReference type="InterPro" id="IPR000890">
    <property type="entry name" value="Aliphatic_acid_kin_short-chain"/>
</dbReference>
<evidence type="ECO:0000256" key="5">
    <source>
        <dbReference type="ARBA" id="ARBA00022840"/>
    </source>
</evidence>
<evidence type="ECO:0000256" key="2">
    <source>
        <dbReference type="ARBA" id="ARBA00022679"/>
    </source>
</evidence>
<dbReference type="GO" id="GO:0016301">
    <property type="term" value="F:kinase activity"/>
    <property type="evidence" value="ECO:0007669"/>
    <property type="project" value="UniProtKB-KW"/>
</dbReference>
<dbReference type="PRINTS" id="PR00471">
    <property type="entry name" value="ACETATEKNASE"/>
</dbReference>
<evidence type="ECO:0000256" key="4">
    <source>
        <dbReference type="ARBA" id="ARBA00022777"/>
    </source>
</evidence>
<gene>
    <name evidence="6" type="primary">ackA</name>
    <name evidence="8" type="ORF">IU459_09510</name>
</gene>
<dbReference type="SUPFAM" id="SSF53067">
    <property type="entry name" value="Actin-like ATPase domain"/>
    <property type="match status" value="2"/>
</dbReference>
<comment type="subunit">
    <text evidence="6">Homodimer.</text>
</comment>
<accession>A0ABS0CME8</accession>
<dbReference type="PROSITE" id="PS01076">
    <property type="entry name" value="ACETATE_KINASE_2"/>
    <property type="match status" value="1"/>
</dbReference>
<keyword evidence="2 6" id="KW-0808">Transferase</keyword>
<feature type="binding site" evidence="6">
    <location>
        <begin position="330"/>
        <end position="334"/>
    </location>
    <ligand>
        <name>ATP</name>
        <dbReference type="ChEBI" id="CHEBI:30616"/>
    </ligand>
</feature>
<dbReference type="PANTHER" id="PTHR21060">
    <property type="entry name" value="ACETATE KINASE"/>
    <property type="match status" value="1"/>
</dbReference>
<evidence type="ECO:0000256" key="6">
    <source>
        <dbReference type="HAMAP-Rule" id="MF_00020"/>
    </source>
</evidence>
<sequence>MEQDLVLVINSGSSSIKYQLLDPESSVVAASGIVERIGEDDGRIEHHADGETTERPGRIADHTAGLRLVFDAFSATGHDLVGEGVRAVGHRVVHGGEVFYQPTLIDDAVVAAIADLSVLAPLHNPANVAGIESARALLPGVPQVAVFDTAFFHSLPAAAKTYAIDAKVAAAHGIRKYGFHGTSHEYVSGRVAELLGRDSAELNQIIFHLGNGASASALRGGRPIDTTMGLTPLEGLVMGTRSGDLDPGIVPHLVRSAHLDIDQVDTLLNRDSGIKGLSGVNDFRELRRLIESGDQAARLAYDVYIHRLRRYLGAYLIELGGVDAITFTAGVGENSPQVRADALADLARFGIEVDQAENSAKGHGARRISPPDAPIAVLVVPTNEELAIARAARQVVAELELGRS</sequence>
<feature type="binding site" evidence="6">
    <location>
        <position position="17"/>
    </location>
    <ligand>
        <name>ATP</name>
        <dbReference type="ChEBI" id="CHEBI:30616"/>
    </ligand>
</feature>